<name>A0A8J1TXZ3_OWEFU</name>
<dbReference type="GO" id="GO:0003756">
    <property type="term" value="F:protein disulfide isomerase activity"/>
    <property type="evidence" value="ECO:0007669"/>
    <property type="project" value="UniProtKB-EC"/>
</dbReference>
<dbReference type="FunFam" id="3.40.30.10:FF:000045">
    <property type="entry name" value="Disulfide-isomerase A3"/>
    <property type="match status" value="1"/>
</dbReference>
<organism evidence="13 14">
    <name type="scientific">Owenia fusiformis</name>
    <name type="common">Polychaete worm</name>
    <dbReference type="NCBI Taxonomy" id="6347"/>
    <lineage>
        <taxon>Eukaryota</taxon>
        <taxon>Metazoa</taxon>
        <taxon>Spiralia</taxon>
        <taxon>Lophotrochozoa</taxon>
        <taxon>Annelida</taxon>
        <taxon>Polychaeta</taxon>
        <taxon>Sedentaria</taxon>
        <taxon>Canalipalpata</taxon>
        <taxon>Sabellida</taxon>
        <taxon>Oweniida</taxon>
        <taxon>Oweniidae</taxon>
        <taxon>Owenia</taxon>
    </lineage>
</organism>
<dbReference type="InterPro" id="IPR005788">
    <property type="entry name" value="PDI_thioredoxin-like_dom"/>
</dbReference>
<dbReference type="Pfam" id="PF00085">
    <property type="entry name" value="Thioredoxin"/>
    <property type="match status" value="2"/>
</dbReference>
<protein>
    <recommendedName>
        <fullName evidence="4 12">Protein disulfide-isomerase</fullName>
        <ecNumber evidence="4 12">5.3.4.1</ecNumber>
    </recommendedName>
</protein>
<dbReference type="GO" id="GO:0005788">
    <property type="term" value="C:endoplasmic reticulum lumen"/>
    <property type="evidence" value="ECO:0007669"/>
    <property type="project" value="UniProtKB-SubCell"/>
</dbReference>
<dbReference type="PANTHER" id="PTHR18929:SF132">
    <property type="entry name" value="PROTEIN DISULFIDE-ISOMERASE A3"/>
    <property type="match status" value="1"/>
</dbReference>
<proteinExistence type="inferred from homology"/>
<evidence type="ECO:0000313" key="14">
    <source>
        <dbReference type="Proteomes" id="UP000749559"/>
    </source>
</evidence>
<evidence type="ECO:0000256" key="2">
    <source>
        <dbReference type="ARBA" id="ARBA00004319"/>
    </source>
</evidence>
<dbReference type="PROSITE" id="PS51352">
    <property type="entry name" value="THIOREDOXIN_2"/>
    <property type="match status" value="1"/>
</dbReference>
<accession>A0A8J1TXZ3</accession>
<comment type="catalytic activity">
    <reaction evidence="1 12">
        <text>Catalyzes the rearrangement of -S-S- bonds in proteins.</text>
        <dbReference type="EC" id="5.3.4.1"/>
    </reaction>
</comment>
<evidence type="ECO:0000313" key="13">
    <source>
        <dbReference type="EMBL" id="CAH1796207.1"/>
    </source>
</evidence>
<dbReference type="EC" id="5.3.4.1" evidence="4 12"/>
<sequence>MSEHRRCGACKRLAPEYDTAATALKKNDPPVAFAKVDCIEAGKEKCSECGVSGYPTLKIFRNGELEADYEGPRDSAGIIGYMKKKAEPTTKVLDSVENAKKFVNIQDFDDNAVVVGFFESADSDGAKTFKTLADALSEDFTFGVSTDSAINKEFKQKDSVVIFRPKRLQSKMEGATAEFDGDVSSLTDLKTFVNNNINGLVGHRTARNKEQFQKPLIVTYYDVDYKKNTKGTNYWRNRVMRVGKKITEGGAKVFFAVSSATEFSQEIVDLSLDVKNAPVVGAWNTKGQKFIMTDHLSIDTFEKFVNDFLDNKLEPYIKSEPIPENSENAVKVVVGKNFADLVDDETKDVLIEFYAPWCGHCMSLEPKYNELAEKMANEKNIVIAKMDATANDVPPQYNVKGFPTIYFAPKGNKQNPKQYNGGREVDDFVKYLAAEATEELSGFTRKGKAKKAEL</sequence>
<dbReference type="EMBL" id="CAIIXF020000010">
    <property type="protein sequence ID" value="CAH1796207.1"/>
    <property type="molecule type" value="Genomic_DNA"/>
</dbReference>
<dbReference type="NCBIfam" id="TIGR01126">
    <property type="entry name" value="pdi_dom"/>
    <property type="match status" value="1"/>
</dbReference>
<keyword evidence="14" id="KW-1185">Reference proteome</keyword>
<keyword evidence="10" id="KW-0676">Redox-active center</keyword>
<evidence type="ECO:0000256" key="12">
    <source>
        <dbReference type="RuleBase" id="RU361130"/>
    </source>
</evidence>
<evidence type="ECO:0000256" key="11">
    <source>
        <dbReference type="RuleBase" id="RU004208"/>
    </source>
</evidence>
<dbReference type="InterPro" id="IPR017937">
    <property type="entry name" value="Thioredoxin_CS"/>
</dbReference>
<evidence type="ECO:0000256" key="8">
    <source>
        <dbReference type="ARBA" id="ARBA00023157"/>
    </source>
</evidence>
<keyword evidence="7" id="KW-0256">Endoplasmic reticulum</keyword>
<dbReference type="InterPro" id="IPR005792">
    <property type="entry name" value="Prot_disulphide_isomerase"/>
</dbReference>
<evidence type="ECO:0000256" key="6">
    <source>
        <dbReference type="ARBA" id="ARBA00022737"/>
    </source>
</evidence>
<dbReference type="CDD" id="cd02995">
    <property type="entry name" value="PDI_a_PDI_a'_C"/>
    <property type="match status" value="1"/>
</dbReference>
<evidence type="ECO:0000256" key="1">
    <source>
        <dbReference type="ARBA" id="ARBA00001182"/>
    </source>
</evidence>
<dbReference type="FunFam" id="3.40.30.10:FF:000303">
    <property type="entry name" value="Protein disulfide-isomerase"/>
    <property type="match status" value="1"/>
</dbReference>
<dbReference type="CDD" id="cd02961">
    <property type="entry name" value="PDI_a_family"/>
    <property type="match status" value="1"/>
</dbReference>
<dbReference type="AlphaFoldDB" id="A0A8J1TXZ3"/>
<evidence type="ECO:0000256" key="7">
    <source>
        <dbReference type="ARBA" id="ARBA00022824"/>
    </source>
</evidence>
<keyword evidence="9 12" id="KW-0413">Isomerase</keyword>
<reference evidence="13" key="1">
    <citation type="submission" date="2022-03" db="EMBL/GenBank/DDBJ databases">
        <authorList>
            <person name="Martin C."/>
        </authorList>
    </citation>
    <scope>NUCLEOTIDE SEQUENCE</scope>
</reference>
<comment type="similarity">
    <text evidence="3 11">Belongs to the protein disulfide isomerase family.</text>
</comment>
<gene>
    <name evidence="13" type="ORF">OFUS_LOCUS20642</name>
</gene>
<dbReference type="GO" id="GO:0034976">
    <property type="term" value="P:response to endoplasmic reticulum stress"/>
    <property type="evidence" value="ECO:0007669"/>
    <property type="project" value="TreeGrafter"/>
</dbReference>
<dbReference type="Pfam" id="PF13848">
    <property type="entry name" value="Thioredoxin_6"/>
    <property type="match status" value="1"/>
</dbReference>
<dbReference type="PRINTS" id="PR00421">
    <property type="entry name" value="THIOREDOXIN"/>
</dbReference>
<dbReference type="SUPFAM" id="SSF52833">
    <property type="entry name" value="Thioredoxin-like"/>
    <property type="match status" value="4"/>
</dbReference>
<dbReference type="InterPro" id="IPR036249">
    <property type="entry name" value="Thioredoxin-like_sf"/>
</dbReference>
<evidence type="ECO:0000256" key="3">
    <source>
        <dbReference type="ARBA" id="ARBA00006347"/>
    </source>
</evidence>
<evidence type="ECO:0000256" key="10">
    <source>
        <dbReference type="ARBA" id="ARBA00023284"/>
    </source>
</evidence>
<evidence type="ECO:0000256" key="9">
    <source>
        <dbReference type="ARBA" id="ARBA00023235"/>
    </source>
</evidence>
<dbReference type="Proteomes" id="UP000749559">
    <property type="component" value="Unassembled WGS sequence"/>
</dbReference>
<dbReference type="GO" id="GO:0006457">
    <property type="term" value="P:protein folding"/>
    <property type="evidence" value="ECO:0007669"/>
    <property type="project" value="TreeGrafter"/>
</dbReference>
<keyword evidence="5" id="KW-0732">Signal</keyword>
<dbReference type="OrthoDB" id="427280at2759"/>
<dbReference type="PANTHER" id="PTHR18929">
    <property type="entry name" value="PROTEIN DISULFIDE ISOMERASE"/>
    <property type="match status" value="1"/>
</dbReference>
<evidence type="ECO:0000256" key="5">
    <source>
        <dbReference type="ARBA" id="ARBA00022729"/>
    </source>
</evidence>
<comment type="subcellular location">
    <subcellularLocation>
        <location evidence="2">Endoplasmic reticulum lumen</location>
    </subcellularLocation>
</comment>
<dbReference type="InterPro" id="IPR013766">
    <property type="entry name" value="Thioredoxin_domain"/>
</dbReference>
<dbReference type="NCBIfam" id="TIGR01130">
    <property type="entry name" value="ER_PDI_fam"/>
    <property type="match status" value="1"/>
</dbReference>
<dbReference type="Gene3D" id="3.40.30.10">
    <property type="entry name" value="Glutaredoxin"/>
    <property type="match status" value="4"/>
</dbReference>
<keyword evidence="6" id="KW-0677">Repeat</keyword>
<dbReference type="PROSITE" id="PS00194">
    <property type="entry name" value="THIOREDOXIN_1"/>
    <property type="match status" value="1"/>
</dbReference>
<comment type="caution">
    <text evidence="13">The sequence shown here is derived from an EMBL/GenBank/DDBJ whole genome shotgun (WGS) entry which is preliminary data.</text>
</comment>
<dbReference type="FunFam" id="3.40.30.10:FF:000077">
    <property type="entry name" value="Protein disulfide-isomerase"/>
    <property type="match status" value="1"/>
</dbReference>
<evidence type="ECO:0000256" key="4">
    <source>
        <dbReference type="ARBA" id="ARBA00012723"/>
    </source>
</evidence>
<keyword evidence="8" id="KW-1015">Disulfide bond</keyword>